<proteinExistence type="predicted"/>
<keyword evidence="1" id="KW-1133">Transmembrane helix</keyword>
<dbReference type="EMBL" id="JAUQUB010000001">
    <property type="protein sequence ID" value="MDO7880845.1"/>
    <property type="molecule type" value="Genomic_DNA"/>
</dbReference>
<keyword evidence="1" id="KW-0472">Membrane</keyword>
<keyword evidence="1" id="KW-0812">Transmembrane</keyword>
<reference evidence="2 3" key="1">
    <citation type="submission" date="2023-07" db="EMBL/GenBank/DDBJ databases">
        <title>Protaetiibacter sp. nov WY-16 isolated from soil.</title>
        <authorList>
            <person name="Liu B."/>
            <person name="Wan Y."/>
        </authorList>
    </citation>
    <scope>NUCLEOTIDE SEQUENCE [LARGE SCALE GENOMIC DNA]</scope>
    <source>
        <strain evidence="2 3">WY-16</strain>
    </source>
</reference>
<protein>
    <submittedName>
        <fullName evidence="2">Uncharacterized protein</fullName>
    </submittedName>
</protein>
<dbReference type="Proteomes" id="UP001241072">
    <property type="component" value="Unassembled WGS sequence"/>
</dbReference>
<feature type="transmembrane region" description="Helical" evidence="1">
    <location>
        <begin position="144"/>
        <end position="171"/>
    </location>
</feature>
<evidence type="ECO:0000313" key="2">
    <source>
        <dbReference type="EMBL" id="MDO7880845.1"/>
    </source>
</evidence>
<dbReference type="RefSeq" id="WP_305001272.1">
    <property type="nucleotide sequence ID" value="NZ_JAUQUB010000001.1"/>
</dbReference>
<comment type="caution">
    <text evidence="2">The sequence shown here is derived from an EMBL/GenBank/DDBJ whole genome shotgun (WGS) entry which is preliminary data.</text>
</comment>
<gene>
    <name evidence="2" type="ORF">Q5716_01240</name>
</gene>
<keyword evidence="3" id="KW-1185">Reference proteome</keyword>
<name>A0ABT9BIK6_9MICO</name>
<organism evidence="2 3">
    <name type="scientific">Antiquaquibacter soli</name>
    <dbReference type="NCBI Taxonomy" id="3064523"/>
    <lineage>
        <taxon>Bacteria</taxon>
        <taxon>Bacillati</taxon>
        <taxon>Actinomycetota</taxon>
        <taxon>Actinomycetes</taxon>
        <taxon>Micrococcales</taxon>
        <taxon>Microbacteriaceae</taxon>
        <taxon>Antiquaquibacter</taxon>
    </lineage>
</organism>
<evidence type="ECO:0000256" key="1">
    <source>
        <dbReference type="SAM" id="Phobius"/>
    </source>
</evidence>
<sequence length="179" mass="19143">MTAEVLSSVVAYCLAPFAAVTLVAAGLAARMHPPLIPLGDLSILGRRFVWAVGATAGAVVILVSATIEQYLGAVSVTAEAAELPQALVTLAFWFGGAFGTILLGTDMIRLGRRRRSNCLDAALHRLPVPPGRARRALRWVLRTSIASSVWIVIATYVVLPLLALELVWVLLFGRLYTVP</sequence>
<accession>A0ABT9BIK6</accession>
<feature type="transmembrane region" description="Helical" evidence="1">
    <location>
        <begin position="48"/>
        <end position="67"/>
    </location>
</feature>
<feature type="transmembrane region" description="Helical" evidence="1">
    <location>
        <begin position="6"/>
        <end position="27"/>
    </location>
</feature>
<evidence type="ECO:0000313" key="3">
    <source>
        <dbReference type="Proteomes" id="UP001241072"/>
    </source>
</evidence>
<feature type="transmembrane region" description="Helical" evidence="1">
    <location>
        <begin position="87"/>
        <end position="105"/>
    </location>
</feature>